<comment type="cofactor">
    <cofactor evidence="22">
        <name>Ca(2+)</name>
        <dbReference type="ChEBI" id="CHEBI:29108"/>
    </cofactor>
    <text evidence="22">Binds 1 Ca(2+) ion per subunit.</text>
</comment>
<dbReference type="GO" id="GO:0005509">
    <property type="term" value="F:calcium ion binding"/>
    <property type="evidence" value="ECO:0007669"/>
    <property type="project" value="InterPro"/>
</dbReference>
<dbReference type="GO" id="GO:0007399">
    <property type="term" value="P:nervous system development"/>
    <property type="evidence" value="ECO:0007669"/>
    <property type="project" value="UniProtKB-ARBA"/>
</dbReference>
<dbReference type="InterPro" id="IPR037256">
    <property type="entry name" value="ASC_dom_sf"/>
</dbReference>
<evidence type="ECO:0000256" key="13">
    <source>
        <dbReference type="ARBA" id="ARBA00025180"/>
    </source>
</evidence>
<keyword evidence="10 22" id="KW-0106">Calcium</keyword>
<dbReference type="InterPro" id="IPR006828">
    <property type="entry name" value="ASC_dom"/>
</dbReference>
<evidence type="ECO:0000256" key="5">
    <source>
        <dbReference type="ARBA" id="ARBA00022525"/>
    </source>
</evidence>
<dbReference type="SUPFAM" id="SSF48619">
    <property type="entry name" value="Phospholipase A2, PLA2"/>
    <property type="match status" value="1"/>
</dbReference>
<dbReference type="InterPro" id="IPR013783">
    <property type="entry name" value="Ig-like_fold"/>
</dbReference>
<feature type="binding site" evidence="22">
    <location>
        <position position="279"/>
    </location>
    <ligand>
        <name>Ca(2+)</name>
        <dbReference type="ChEBI" id="CHEBI:29108"/>
    </ligand>
</feature>
<dbReference type="FunFam" id="1.20.90.10:FF:000011">
    <property type="entry name" value="Phospholipase A(2)"/>
    <property type="match status" value="1"/>
</dbReference>
<dbReference type="GO" id="GO:0019901">
    <property type="term" value="F:protein kinase binding"/>
    <property type="evidence" value="ECO:0007669"/>
    <property type="project" value="TreeGrafter"/>
</dbReference>
<dbReference type="InterPro" id="IPR050827">
    <property type="entry name" value="CRP1_MDG1_kinase"/>
</dbReference>
<dbReference type="GO" id="GO:0016042">
    <property type="term" value="P:lipid catabolic process"/>
    <property type="evidence" value="ECO:0007669"/>
    <property type="project" value="InterPro"/>
</dbReference>
<dbReference type="PANTHER" id="PTHR10343:SF95">
    <property type="entry name" value="5'-AMP-ACTIVATED PROTEIN KINASE SUBUNIT BETA-1"/>
    <property type="match status" value="1"/>
</dbReference>
<dbReference type="PRINTS" id="PR00389">
    <property type="entry name" value="PHPHLIPASEA2"/>
</dbReference>
<evidence type="ECO:0000256" key="16">
    <source>
        <dbReference type="ARBA" id="ARBA00048221"/>
    </source>
</evidence>
<dbReference type="GO" id="GO:0005576">
    <property type="term" value="C:extracellular region"/>
    <property type="evidence" value="ECO:0007669"/>
    <property type="project" value="UniProtKB-SubCell"/>
</dbReference>
<keyword evidence="8" id="KW-0378">Hydrolase</keyword>
<dbReference type="Pfam" id="PF16561">
    <property type="entry name" value="AMPK1_CBM"/>
    <property type="match status" value="1"/>
</dbReference>
<feature type="binding site" evidence="22">
    <location>
        <position position="300"/>
    </location>
    <ligand>
        <name>Ca(2+)</name>
        <dbReference type="ChEBI" id="CHEBI:29108"/>
    </ligand>
</feature>
<comment type="similarity">
    <text evidence="24">Belongs to the phospholipase A2 family.</text>
</comment>
<keyword evidence="28" id="KW-0418">Kinase</keyword>
<dbReference type="PROSITE" id="PS00119">
    <property type="entry name" value="PA2_ASP"/>
    <property type="match status" value="1"/>
</dbReference>
<evidence type="ECO:0000256" key="12">
    <source>
        <dbReference type="ARBA" id="ARBA00023157"/>
    </source>
</evidence>
<dbReference type="PANTHER" id="PTHR10343">
    <property type="entry name" value="5'-AMP-ACTIVATED PROTEIN KINASE , BETA SUBUNIT"/>
    <property type="match status" value="1"/>
</dbReference>
<comment type="function">
    <text evidence="13">Non-catalytic subunit of AMP-activated protein kinase (AMPK), an energy sensor protein kinase that plays a key role in regulating cellular energy metabolism. In response to reduction of intracellular ATP levels, AMPK activates energy-producing pathways and inhibits energy-consuming processes: inhibits protein, carbohydrate and lipid biosynthesis, as well as cell growth and proliferation. AMPK acts via direct phosphorylation of metabolic enzymes, and by longer-term effects via phosphorylation of transcription regulators. Also acts as a regulator of cellular polarity by remodeling the actin cytoskeleton; probably by indirectly activating myosin. Beta non-catalytic subunit acts as a scaffold on which the AMPK complex assembles, via its C-terminus that bridges alpha (PRKAA1 or PRKAA2) and gamma subunits (PRKAG1, PRKAG2 or PRKAG3).</text>
</comment>
<proteinExistence type="inferred from homology"/>
<dbReference type="GO" id="GO:0005102">
    <property type="term" value="F:signaling receptor binding"/>
    <property type="evidence" value="ECO:0007669"/>
    <property type="project" value="UniProtKB-ARBA"/>
</dbReference>
<dbReference type="AlphaFoldDB" id="A0A556U2L7"/>
<keyword evidence="5" id="KW-0964">Secreted</keyword>
<dbReference type="OrthoDB" id="531008at2759"/>
<evidence type="ECO:0000256" key="4">
    <source>
        <dbReference type="ARBA" id="ARBA00022516"/>
    </source>
</evidence>
<comment type="catalytic activity">
    <reaction evidence="15">
        <text>1-hexadecanoyl-2-(9Z-octadecenoyl)-sn-glycero-3-phospho-(1'-sn-glycerol) + H2O = 1-hexadecanoyl-sn-glycero-3-phospho-(1'-sn-glycerol) + (9Z)-octadecenoate + H(+)</text>
        <dbReference type="Rhea" id="RHEA:40919"/>
        <dbReference type="ChEBI" id="CHEBI:15377"/>
        <dbReference type="ChEBI" id="CHEBI:15378"/>
        <dbReference type="ChEBI" id="CHEBI:30823"/>
        <dbReference type="ChEBI" id="CHEBI:72841"/>
        <dbReference type="ChEBI" id="CHEBI:75158"/>
    </reaction>
    <physiologicalReaction direction="left-to-right" evidence="15">
        <dbReference type="Rhea" id="RHEA:40920"/>
    </physiologicalReaction>
</comment>
<dbReference type="InterPro" id="IPR032640">
    <property type="entry name" value="AMPK1_CBM"/>
</dbReference>
<sequence>MGNTSSERSGVGQGDKANRRDSRGAKEGDRPKILMDSPEDAYIFQGEDVKAPLEKEEFLSWRQDLESADKQLLARPTVFRWTGAGKEVYISGSFDNWANKIPLTRSQNNFVAIMDLPEGEHQYKFYVDGQWTHDPTEPVVTNQLGTINNIIQVKKTDFEVFDALMVDSQKCSDMSDLSSSPPGPYHQDAYIPKQDEKFKSPPILPPHLLQVILNKDTGISDGVMVLSATHRYKKKLSSVYVRNAAQALNYRALWQFRSMIICVQPDSWPALDYANYGCYCGLGGSGTPLDDLDRCCQVHDQCYSDAMQHDACWPIIDNPYTEIYAYSCEKNTKKITCKSNNNECEMFICECDRKAAECFAASEYNEENKNVSSDRCK</sequence>
<evidence type="ECO:0000256" key="18">
    <source>
        <dbReference type="ARBA" id="ARBA00048373"/>
    </source>
</evidence>
<feature type="active site" evidence="21">
    <location>
        <position position="352"/>
    </location>
</feature>
<comment type="catalytic activity">
    <reaction evidence="16">
        <text>N-hexadecanoyl-1,2-di-(9Z-octadecenoyl)-sn-glycero-3-phosphoethanolamine + H2O = N-hexadecanoyl-1-(9Z-octadecenoyl)-sn-glycero-3-phosphoethanolamine + (9Z)-octadecenoate + H(+)</text>
        <dbReference type="Rhea" id="RHEA:45424"/>
        <dbReference type="ChEBI" id="CHEBI:15377"/>
        <dbReference type="ChEBI" id="CHEBI:15378"/>
        <dbReference type="ChEBI" id="CHEBI:30823"/>
        <dbReference type="ChEBI" id="CHEBI:78097"/>
        <dbReference type="ChEBI" id="CHEBI:85217"/>
    </reaction>
    <physiologicalReaction direction="left-to-right" evidence="16">
        <dbReference type="Rhea" id="RHEA:45425"/>
    </physiologicalReaction>
</comment>
<dbReference type="SUPFAM" id="SSF81296">
    <property type="entry name" value="E set domains"/>
    <property type="match status" value="1"/>
</dbReference>
<reference evidence="28 29" key="1">
    <citation type="journal article" date="2019" name="Genome Biol. Evol.">
        <title>Whole-Genome Sequencing of the Giant Devil Catfish, Bagarius yarrelli.</title>
        <authorList>
            <person name="Jiang W."/>
            <person name="Lv Y."/>
            <person name="Cheng L."/>
            <person name="Yang K."/>
            <person name="Chao B."/>
            <person name="Wang X."/>
            <person name="Li Y."/>
            <person name="Pan X."/>
            <person name="You X."/>
            <person name="Zhang Y."/>
            <person name="Yang J."/>
            <person name="Li J."/>
            <person name="Zhang X."/>
            <person name="Liu S."/>
            <person name="Sun C."/>
            <person name="Yang J."/>
            <person name="Shi Q."/>
        </authorList>
    </citation>
    <scope>NUCLEOTIDE SEQUENCE [LARGE SCALE GENOMIC DNA]</scope>
    <source>
        <strain evidence="28">JWS20170419001</strain>
        <tissue evidence="28">Muscle</tissue>
    </source>
</reference>
<feature type="disulfide bond" evidence="23">
    <location>
        <begin position="295"/>
        <end position="358"/>
    </location>
</feature>
<feature type="domain" description="Association with the SNF1 complex (ASC)" evidence="27">
    <location>
        <begin position="178"/>
        <end position="244"/>
    </location>
</feature>
<keyword evidence="28" id="KW-0808">Transferase</keyword>
<feature type="disulfide bond" evidence="23">
    <location>
        <begin position="280"/>
        <end position="296"/>
    </location>
</feature>
<comment type="catalytic activity">
    <reaction evidence="18">
        <text>1-hexadecanoyl-2-(5Z,8Z,11Z,14Z-eicosatetraenoyl)-sn-glycero-3-phosphocholine + H2O = 1-hexadecanoyl-sn-glycero-3-phosphocholine + (5Z,8Z,11Z,14Z)-eicosatetraenoate + H(+)</text>
        <dbReference type="Rhea" id="RHEA:40427"/>
        <dbReference type="ChEBI" id="CHEBI:15377"/>
        <dbReference type="ChEBI" id="CHEBI:15378"/>
        <dbReference type="ChEBI" id="CHEBI:32395"/>
        <dbReference type="ChEBI" id="CHEBI:72998"/>
        <dbReference type="ChEBI" id="CHEBI:73003"/>
    </reaction>
    <physiologicalReaction direction="left-to-right" evidence="18">
        <dbReference type="Rhea" id="RHEA:40428"/>
    </physiologicalReaction>
</comment>
<dbReference type="Gene3D" id="1.20.90.10">
    <property type="entry name" value="Phospholipase A2 domain"/>
    <property type="match status" value="1"/>
</dbReference>
<evidence type="ECO:0000313" key="29">
    <source>
        <dbReference type="Proteomes" id="UP000319801"/>
    </source>
</evidence>
<dbReference type="GO" id="GO:0006644">
    <property type="term" value="P:phospholipid metabolic process"/>
    <property type="evidence" value="ECO:0007669"/>
    <property type="project" value="InterPro"/>
</dbReference>
<evidence type="ECO:0000256" key="19">
    <source>
        <dbReference type="ARBA" id="ARBA00048699"/>
    </source>
</evidence>
<comment type="catalytic activity">
    <reaction evidence="17">
        <text>1,2-dihexadecanoyl-sn-glycero-3-phosphocholine + H2O = 1-hexadecanoyl-sn-glycero-3-phosphocholine + hexadecanoate + H(+)</text>
        <dbReference type="Rhea" id="RHEA:41223"/>
        <dbReference type="ChEBI" id="CHEBI:7896"/>
        <dbReference type="ChEBI" id="CHEBI:15377"/>
        <dbReference type="ChEBI" id="CHEBI:15378"/>
        <dbReference type="ChEBI" id="CHEBI:72998"/>
        <dbReference type="ChEBI" id="CHEBI:72999"/>
    </reaction>
    <physiologicalReaction direction="left-to-right" evidence="17">
        <dbReference type="Rhea" id="RHEA:41224"/>
    </physiologicalReaction>
</comment>
<dbReference type="EMBL" id="VCAZ01000041">
    <property type="protein sequence ID" value="TSM12491.1"/>
    <property type="molecule type" value="Genomic_DNA"/>
</dbReference>
<feature type="compositionally biased region" description="Basic and acidic residues" evidence="25">
    <location>
        <begin position="16"/>
        <end position="33"/>
    </location>
</feature>
<feature type="region of interest" description="Disordered" evidence="25">
    <location>
        <begin position="1"/>
        <end position="37"/>
    </location>
</feature>
<evidence type="ECO:0000313" key="28">
    <source>
        <dbReference type="EMBL" id="TSM12491.1"/>
    </source>
</evidence>
<accession>A0A556U2L7</accession>
<keyword evidence="4" id="KW-0444">Lipid biosynthesis</keyword>
<feature type="active site" evidence="21">
    <location>
        <position position="299"/>
    </location>
</feature>
<evidence type="ECO:0000256" key="22">
    <source>
        <dbReference type="PIRSR" id="PIRSR601211-2"/>
    </source>
</evidence>
<evidence type="ECO:0000256" key="23">
    <source>
        <dbReference type="PIRSR" id="PIRSR601211-3"/>
    </source>
</evidence>
<comment type="subcellular location">
    <subcellularLocation>
        <location evidence="1">Secreted</location>
    </subcellularLocation>
</comment>
<dbReference type="GO" id="GO:0016301">
    <property type="term" value="F:kinase activity"/>
    <property type="evidence" value="ECO:0007669"/>
    <property type="project" value="UniProtKB-KW"/>
</dbReference>
<dbReference type="SMART" id="SM00085">
    <property type="entry name" value="PA2c"/>
    <property type="match status" value="1"/>
</dbReference>
<dbReference type="EC" id="3.1.1.4" evidence="3"/>
<evidence type="ECO:0000256" key="8">
    <source>
        <dbReference type="ARBA" id="ARBA00022801"/>
    </source>
</evidence>
<feature type="disulfide bond" evidence="23">
    <location>
        <begin position="302"/>
        <end position="351"/>
    </location>
</feature>
<keyword evidence="11" id="KW-0443">Lipid metabolism</keyword>
<keyword evidence="29" id="KW-1185">Reference proteome</keyword>
<dbReference type="GO" id="GO:0005737">
    <property type="term" value="C:cytoplasm"/>
    <property type="evidence" value="ECO:0007669"/>
    <property type="project" value="TreeGrafter"/>
</dbReference>
<protein>
    <recommendedName>
        <fullName evidence="3">phospholipase A2</fullName>
        <ecNumber evidence="3">3.1.1.4</ecNumber>
    </recommendedName>
</protein>
<feature type="binding site" evidence="22">
    <location>
        <position position="281"/>
    </location>
    <ligand>
        <name>Ca(2+)</name>
        <dbReference type="ChEBI" id="CHEBI:29108"/>
    </ligand>
</feature>
<dbReference type="FunFam" id="2.60.40.10:FF:000139">
    <property type="entry name" value="Protein kinase AMP-activated non-catalytic subunit beta 1"/>
    <property type="match status" value="1"/>
</dbReference>
<evidence type="ECO:0000256" key="10">
    <source>
        <dbReference type="ARBA" id="ARBA00022837"/>
    </source>
</evidence>
<gene>
    <name evidence="28" type="ORF">Baya_7892</name>
</gene>
<dbReference type="Proteomes" id="UP000319801">
    <property type="component" value="Unassembled WGS sequence"/>
</dbReference>
<comment type="catalytic activity">
    <reaction evidence="19">
        <text>1-hexadecanoyl-2-(9Z-octadecenoyl)-sn-glycero-3-phosphocholine + H2O = 1-hexadecanoyl-sn-glycero-3-phosphocholine + (9Z)-octadecenoate + H(+)</text>
        <dbReference type="Rhea" id="RHEA:38779"/>
        <dbReference type="ChEBI" id="CHEBI:15377"/>
        <dbReference type="ChEBI" id="CHEBI:15378"/>
        <dbReference type="ChEBI" id="CHEBI:30823"/>
        <dbReference type="ChEBI" id="CHEBI:72998"/>
        <dbReference type="ChEBI" id="CHEBI:73001"/>
    </reaction>
    <physiologicalReaction direction="left-to-right" evidence="19">
        <dbReference type="Rhea" id="RHEA:38780"/>
    </physiologicalReaction>
</comment>
<evidence type="ECO:0000256" key="9">
    <source>
        <dbReference type="ARBA" id="ARBA00022832"/>
    </source>
</evidence>
<evidence type="ECO:0000256" key="21">
    <source>
        <dbReference type="PIRSR" id="PIRSR601211-1"/>
    </source>
</evidence>
<dbReference type="Gene3D" id="6.20.250.60">
    <property type="match status" value="1"/>
</dbReference>
<dbReference type="GO" id="GO:0005634">
    <property type="term" value="C:nucleus"/>
    <property type="evidence" value="ECO:0007669"/>
    <property type="project" value="TreeGrafter"/>
</dbReference>
<feature type="binding site" evidence="22">
    <location>
        <position position="283"/>
    </location>
    <ligand>
        <name>Ca(2+)</name>
        <dbReference type="ChEBI" id="CHEBI:29108"/>
    </ligand>
</feature>
<dbReference type="GO" id="GO:0050482">
    <property type="term" value="P:arachidonate secretion"/>
    <property type="evidence" value="ECO:0007669"/>
    <property type="project" value="InterPro"/>
</dbReference>
<evidence type="ECO:0000256" key="1">
    <source>
        <dbReference type="ARBA" id="ARBA00004613"/>
    </source>
</evidence>
<feature type="disulfide bond" evidence="23">
    <location>
        <begin position="312"/>
        <end position="344"/>
    </location>
</feature>
<dbReference type="InterPro" id="IPR014756">
    <property type="entry name" value="Ig_E-set"/>
</dbReference>
<dbReference type="InterPro" id="IPR001211">
    <property type="entry name" value="PLA2"/>
</dbReference>
<keyword evidence="6" id="KW-0597">Phosphoprotein</keyword>
<evidence type="ECO:0000256" key="25">
    <source>
        <dbReference type="SAM" id="MobiDB-lite"/>
    </source>
</evidence>
<keyword evidence="12 23" id="KW-1015">Disulfide bond</keyword>
<dbReference type="GO" id="GO:0007165">
    <property type="term" value="P:signal transduction"/>
    <property type="evidence" value="ECO:0007669"/>
    <property type="project" value="TreeGrafter"/>
</dbReference>
<organism evidence="28 29">
    <name type="scientific">Bagarius yarrelli</name>
    <name type="common">Goonch</name>
    <name type="synonym">Bagrus yarrelli</name>
    <dbReference type="NCBI Taxonomy" id="175774"/>
    <lineage>
        <taxon>Eukaryota</taxon>
        <taxon>Metazoa</taxon>
        <taxon>Chordata</taxon>
        <taxon>Craniata</taxon>
        <taxon>Vertebrata</taxon>
        <taxon>Euteleostomi</taxon>
        <taxon>Actinopterygii</taxon>
        <taxon>Neopterygii</taxon>
        <taxon>Teleostei</taxon>
        <taxon>Ostariophysi</taxon>
        <taxon>Siluriformes</taxon>
        <taxon>Sisoridae</taxon>
        <taxon>Sisorinae</taxon>
        <taxon>Bagarius</taxon>
    </lineage>
</organism>
<dbReference type="SMART" id="SM01010">
    <property type="entry name" value="AMPKBI"/>
    <property type="match status" value="1"/>
</dbReference>
<dbReference type="PROSITE" id="PS00118">
    <property type="entry name" value="PA2_HIS"/>
    <property type="match status" value="1"/>
</dbReference>
<dbReference type="GO" id="GO:0031588">
    <property type="term" value="C:nucleotide-activated protein kinase complex"/>
    <property type="evidence" value="ECO:0007669"/>
    <property type="project" value="TreeGrafter"/>
</dbReference>
<dbReference type="InterPro" id="IPR016090">
    <property type="entry name" value="PLA2-like_dom"/>
</dbReference>
<dbReference type="CDD" id="cd02859">
    <property type="entry name" value="E_set_AMPKbeta_like_N"/>
    <property type="match status" value="1"/>
</dbReference>
<feature type="domain" description="Phospholipase A2-like central" evidence="26">
    <location>
        <begin position="252"/>
        <end position="377"/>
    </location>
</feature>
<dbReference type="InterPro" id="IPR036444">
    <property type="entry name" value="PLipase_A2_dom_sf"/>
</dbReference>
<comment type="catalytic activity">
    <reaction evidence="20">
        <text>1-hexadecanoyl-2-(9Z,12Z-octadecadienoyl)-sn-glycero-3-phosphoethanolamine + H2O = 1-hexadecanoyl-sn-glycero-3-phosphoethanolamine + (9Z,12Z)-octadecadienoate + H(+)</text>
        <dbReference type="Rhea" id="RHEA:40815"/>
        <dbReference type="ChEBI" id="CHEBI:15377"/>
        <dbReference type="ChEBI" id="CHEBI:15378"/>
        <dbReference type="ChEBI" id="CHEBI:30245"/>
        <dbReference type="ChEBI" id="CHEBI:73004"/>
        <dbReference type="ChEBI" id="CHEBI:73008"/>
    </reaction>
    <physiologicalReaction direction="left-to-right" evidence="20">
        <dbReference type="Rhea" id="RHEA:40816"/>
    </physiologicalReaction>
</comment>
<comment type="caution">
    <text evidence="28">The sequence shown here is derived from an EMBL/GenBank/DDBJ whole genome shotgun (WGS) entry which is preliminary data.</text>
</comment>
<evidence type="ECO:0000256" key="14">
    <source>
        <dbReference type="ARBA" id="ARBA00047535"/>
    </source>
</evidence>
<dbReference type="Pfam" id="PF00068">
    <property type="entry name" value="Phospholip_A2_1"/>
    <property type="match status" value="1"/>
</dbReference>
<dbReference type="SUPFAM" id="SSF160219">
    <property type="entry name" value="AMPKBI-like"/>
    <property type="match status" value="1"/>
</dbReference>
<evidence type="ECO:0000256" key="20">
    <source>
        <dbReference type="ARBA" id="ARBA00049039"/>
    </source>
</evidence>
<keyword evidence="9" id="KW-0276">Fatty acid metabolism</keyword>
<keyword evidence="7 22" id="KW-0479">Metal-binding</keyword>
<comment type="catalytic activity">
    <reaction evidence="14">
        <text>N,1-dihexadecanoyl-2-(9Z,12Z-octadecadienoyl)-sn-glycero-3-phosphoethanolamine + H2O = N,1-dihexadecanoyl-sn-glycero-3-phosphoethanolamine + (9Z,12Z)-octadecadienoate + H(+)</text>
        <dbReference type="Rhea" id="RHEA:56424"/>
        <dbReference type="ChEBI" id="CHEBI:15377"/>
        <dbReference type="ChEBI" id="CHEBI:15378"/>
        <dbReference type="ChEBI" id="CHEBI:30245"/>
        <dbReference type="ChEBI" id="CHEBI:85334"/>
        <dbReference type="ChEBI" id="CHEBI:85335"/>
    </reaction>
    <physiologicalReaction direction="left-to-right" evidence="14">
        <dbReference type="Rhea" id="RHEA:56425"/>
    </physiologicalReaction>
</comment>
<dbReference type="InterPro" id="IPR033113">
    <property type="entry name" value="PLA2_histidine"/>
</dbReference>
<name>A0A556U2L7_BAGYA</name>
<evidence type="ECO:0000256" key="3">
    <source>
        <dbReference type="ARBA" id="ARBA00013278"/>
    </source>
</evidence>
<evidence type="ECO:0000259" key="26">
    <source>
        <dbReference type="SMART" id="SM00085"/>
    </source>
</evidence>
<evidence type="ECO:0000256" key="7">
    <source>
        <dbReference type="ARBA" id="ARBA00022723"/>
    </source>
</evidence>
<evidence type="ECO:0000256" key="24">
    <source>
        <dbReference type="RuleBase" id="RU003654"/>
    </source>
</evidence>
<dbReference type="Gene3D" id="2.60.40.10">
    <property type="entry name" value="Immunoglobulins"/>
    <property type="match status" value="1"/>
</dbReference>
<evidence type="ECO:0000256" key="15">
    <source>
        <dbReference type="ARBA" id="ARBA00048015"/>
    </source>
</evidence>
<evidence type="ECO:0000256" key="17">
    <source>
        <dbReference type="ARBA" id="ARBA00048227"/>
    </source>
</evidence>
<evidence type="ECO:0000256" key="11">
    <source>
        <dbReference type="ARBA" id="ARBA00023098"/>
    </source>
</evidence>
<evidence type="ECO:0000256" key="2">
    <source>
        <dbReference type="ARBA" id="ARBA00010926"/>
    </source>
</evidence>
<dbReference type="GO" id="GO:0006631">
    <property type="term" value="P:fatty acid metabolic process"/>
    <property type="evidence" value="ECO:0007669"/>
    <property type="project" value="UniProtKB-KW"/>
</dbReference>
<feature type="disulfide bond" evidence="23">
    <location>
        <begin position="337"/>
        <end position="349"/>
    </location>
</feature>
<evidence type="ECO:0000256" key="6">
    <source>
        <dbReference type="ARBA" id="ARBA00022553"/>
    </source>
</evidence>
<evidence type="ECO:0000259" key="27">
    <source>
        <dbReference type="SMART" id="SM01010"/>
    </source>
</evidence>
<dbReference type="CDD" id="cd00125">
    <property type="entry name" value="PLA2c"/>
    <property type="match status" value="1"/>
</dbReference>
<dbReference type="InterPro" id="IPR033112">
    <property type="entry name" value="PLA2_Asp_AS"/>
</dbReference>
<dbReference type="GO" id="GO:0004623">
    <property type="term" value="F:phospholipase A2 activity"/>
    <property type="evidence" value="ECO:0007669"/>
    <property type="project" value="UniProtKB-EC"/>
</dbReference>
<comment type="similarity">
    <text evidence="2">Belongs to the 5'-AMP-activated protein kinase beta subunit family.</text>
</comment>